<dbReference type="AlphaFoldDB" id="A0A9P1FI55"/>
<accession>A0A9P1FI55</accession>
<evidence type="ECO:0000256" key="1">
    <source>
        <dbReference type="SAM" id="MobiDB-lite"/>
    </source>
</evidence>
<dbReference type="PROSITE" id="PS50222">
    <property type="entry name" value="EF_HAND_2"/>
    <property type="match status" value="1"/>
</dbReference>
<feature type="region of interest" description="Disordered" evidence="1">
    <location>
        <begin position="19"/>
        <end position="65"/>
    </location>
</feature>
<evidence type="ECO:0000313" key="5">
    <source>
        <dbReference type="Proteomes" id="UP001152797"/>
    </source>
</evidence>
<proteinExistence type="predicted"/>
<feature type="compositionally biased region" description="Polar residues" evidence="1">
    <location>
        <begin position="52"/>
        <end position="63"/>
    </location>
</feature>
<dbReference type="InterPro" id="IPR002048">
    <property type="entry name" value="EF_hand_dom"/>
</dbReference>
<feature type="domain" description="EF-hand" evidence="2">
    <location>
        <begin position="191"/>
        <end position="226"/>
    </location>
</feature>
<organism evidence="3">
    <name type="scientific">Cladocopium goreaui</name>
    <dbReference type="NCBI Taxonomy" id="2562237"/>
    <lineage>
        <taxon>Eukaryota</taxon>
        <taxon>Sar</taxon>
        <taxon>Alveolata</taxon>
        <taxon>Dinophyceae</taxon>
        <taxon>Suessiales</taxon>
        <taxon>Symbiodiniaceae</taxon>
        <taxon>Cladocopium</taxon>
    </lineage>
</organism>
<dbReference type="GO" id="GO:0005509">
    <property type="term" value="F:calcium ion binding"/>
    <property type="evidence" value="ECO:0007669"/>
    <property type="project" value="InterPro"/>
</dbReference>
<keyword evidence="5" id="KW-1185">Reference proteome</keyword>
<dbReference type="Proteomes" id="UP001152797">
    <property type="component" value="Unassembled WGS sequence"/>
</dbReference>
<dbReference type="EMBL" id="CAMXCT010000158">
    <property type="protein sequence ID" value="CAI3974782.1"/>
    <property type="molecule type" value="Genomic_DNA"/>
</dbReference>
<reference evidence="3" key="1">
    <citation type="submission" date="2022-10" db="EMBL/GenBank/DDBJ databases">
        <authorList>
            <person name="Chen Y."/>
            <person name="Dougan E. K."/>
            <person name="Chan C."/>
            <person name="Rhodes N."/>
            <person name="Thang M."/>
        </authorList>
    </citation>
    <scope>NUCLEOTIDE SEQUENCE</scope>
</reference>
<protein>
    <submittedName>
        <fullName evidence="4">EF-hand domain-containing protein</fullName>
    </submittedName>
</protein>
<dbReference type="EMBL" id="CAMXCT020000158">
    <property type="protein sequence ID" value="CAL1128157.1"/>
    <property type="molecule type" value="Genomic_DNA"/>
</dbReference>
<evidence type="ECO:0000313" key="4">
    <source>
        <dbReference type="EMBL" id="CAL4762094.1"/>
    </source>
</evidence>
<dbReference type="OrthoDB" id="441636at2759"/>
<evidence type="ECO:0000313" key="3">
    <source>
        <dbReference type="EMBL" id="CAI3974782.1"/>
    </source>
</evidence>
<evidence type="ECO:0000259" key="2">
    <source>
        <dbReference type="PROSITE" id="PS50222"/>
    </source>
</evidence>
<reference evidence="4 5" key="2">
    <citation type="submission" date="2024-05" db="EMBL/GenBank/DDBJ databases">
        <authorList>
            <person name="Chen Y."/>
            <person name="Shah S."/>
            <person name="Dougan E. K."/>
            <person name="Thang M."/>
            <person name="Chan C."/>
        </authorList>
    </citation>
    <scope>NUCLEOTIDE SEQUENCE [LARGE SCALE GENOMIC DNA]</scope>
</reference>
<gene>
    <name evidence="3" type="ORF">C1SCF055_LOCUS3157</name>
</gene>
<dbReference type="SUPFAM" id="SSF47473">
    <property type="entry name" value="EF-hand"/>
    <property type="match status" value="1"/>
</dbReference>
<comment type="caution">
    <text evidence="3">The sequence shown here is derived from an EMBL/GenBank/DDBJ whole genome shotgun (WGS) entry which is preliminary data.</text>
</comment>
<dbReference type="Gene3D" id="1.10.238.10">
    <property type="entry name" value="EF-hand"/>
    <property type="match status" value="1"/>
</dbReference>
<name>A0A9P1FI55_9DINO</name>
<dbReference type="InterPro" id="IPR011992">
    <property type="entry name" value="EF-hand-dom_pair"/>
</dbReference>
<sequence length="313" mass="35885">MDLECPRLSRKVLALHDIATSPSDGGDREAVLVPKSVSAGGARPKDSRPHSRAQSAPQLQQKNEWNKFLNRQKSNEGLVRRCFHAQAHRACIERESLKRAGSTHGRHAFCNFLRRQYGTVLAGWRTMDVHQKGYLCYAEFCQSCREMLFNGDIRSLWRELDANEKGIVTLKEVCPEVALHVCGLKKVMLKLHGSMMKGWWRTLDRQRKGFVSEAEFVAGIRRLQMKDPEYKTEPRELFRMFVAPGANKLSLAEFDPTTWTKVCCGELRREKLPNPETWRRLSTKCTRYCPYRPYQAKPEAEMAEGPQGPHGPL</sequence>
<dbReference type="EMBL" id="CAMXCT030000158">
    <property type="protein sequence ID" value="CAL4762094.1"/>
    <property type="molecule type" value="Genomic_DNA"/>
</dbReference>